<organism evidence="4 5">
    <name type="scientific">Ceriporiopsis subvermispora (strain B)</name>
    <name type="common">White-rot fungus</name>
    <name type="synonym">Gelatoporia subvermispora</name>
    <dbReference type="NCBI Taxonomy" id="914234"/>
    <lineage>
        <taxon>Eukaryota</taxon>
        <taxon>Fungi</taxon>
        <taxon>Dikarya</taxon>
        <taxon>Basidiomycota</taxon>
        <taxon>Agaricomycotina</taxon>
        <taxon>Agaricomycetes</taxon>
        <taxon>Polyporales</taxon>
        <taxon>Gelatoporiaceae</taxon>
        <taxon>Gelatoporia</taxon>
    </lineage>
</organism>
<feature type="domain" description="Asl1-like glycosyl hydrolase catalytic" evidence="3">
    <location>
        <begin position="75"/>
        <end position="297"/>
    </location>
</feature>
<name>M2PAD6_CERS8</name>
<feature type="signal peptide" evidence="2">
    <location>
        <begin position="1"/>
        <end position="20"/>
    </location>
</feature>
<feature type="region of interest" description="Disordered" evidence="1">
    <location>
        <begin position="24"/>
        <end position="73"/>
    </location>
</feature>
<dbReference type="Proteomes" id="UP000016930">
    <property type="component" value="Unassembled WGS sequence"/>
</dbReference>
<feature type="chain" id="PRO_5004022045" description="Asl1-like glycosyl hydrolase catalytic domain-containing protein" evidence="2">
    <location>
        <begin position="21"/>
        <end position="300"/>
    </location>
</feature>
<dbReference type="InterPro" id="IPR017853">
    <property type="entry name" value="GH"/>
</dbReference>
<dbReference type="Gene3D" id="3.20.20.80">
    <property type="entry name" value="Glycosidases"/>
    <property type="match status" value="1"/>
</dbReference>
<dbReference type="GO" id="GO:0009277">
    <property type="term" value="C:fungal-type cell wall"/>
    <property type="evidence" value="ECO:0007669"/>
    <property type="project" value="TreeGrafter"/>
</dbReference>
<dbReference type="STRING" id="914234.M2PAD6"/>
<dbReference type="Pfam" id="PF11790">
    <property type="entry name" value="Glyco_hydro_cc"/>
    <property type="match status" value="1"/>
</dbReference>
<evidence type="ECO:0000256" key="2">
    <source>
        <dbReference type="SAM" id="SignalP"/>
    </source>
</evidence>
<protein>
    <recommendedName>
        <fullName evidence="3">Asl1-like glycosyl hydrolase catalytic domain-containing protein</fullName>
    </recommendedName>
</protein>
<feature type="compositionally biased region" description="Pro residues" evidence="1">
    <location>
        <begin position="39"/>
        <end position="56"/>
    </location>
</feature>
<dbReference type="HOGENOM" id="CLU_040908_4_0_1"/>
<accession>M2PAD6</accession>
<evidence type="ECO:0000256" key="1">
    <source>
        <dbReference type="SAM" id="MobiDB-lite"/>
    </source>
</evidence>
<keyword evidence="5" id="KW-1185">Reference proteome</keyword>
<evidence type="ECO:0000313" key="5">
    <source>
        <dbReference type="Proteomes" id="UP000016930"/>
    </source>
</evidence>
<evidence type="ECO:0000259" key="3">
    <source>
        <dbReference type="Pfam" id="PF11790"/>
    </source>
</evidence>
<dbReference type="GO" id="GO:0071966">
    <property type="term" value="P:fungal-type cell wall polysaccharide metabolic process"/>
    <property type="evidence" value="ECO:0007669"/>
    <property type="project" value="TreeGrafter"/>
</dbReference>
<dbReference type="PANTHER" id="PTHR34154">
    <property type="entry name" value="ALKALI-SENSITIVE LINKAGE PROTEIN 1"/>
    <property type="match status" value="1"/>
</dbReference>
<feature type="compositionally biased region" description="Low complexity" evidence="1">
    <location>
        <begin position="57"/>
        <end position="71"/>
    </location>
</feature>
<dbReference type="SUPFAM" id="SSF51445">
    <property type="entry name" value="(Trans)glycosidases"/>
    <property type="match status" value="1"/>
</dbReference>
<proteinExistence type="predicted"/>
<reference evidence="4 5" key="1">
    <citation type="journal article" date="2012" name="Proc. Natl. Acad. Sci. U.S.A.">
        <title>Comparative genomics of Ceriporiopsis subvermispora and Phanerochaete chrysosporium provide insight into selective ligninolysis.</title>
        <authorList>
            <person name="Fernandez-Fueyo E."/>
            <person name="Ruiz-Duenas F.J."/>
            <person name="Ferreira P."/>
            <person name="Floudas D."/>
            <person name="Hibbett D.S."/>
            <person name="Canessa P."/>
            <person name="Larrondo L.F."/>
            <person name="James T.Y."/>
            <person name="Seelenfreund D."/>
            <person name="Lobos S."/>
            <person name="Polanco R."/>
            <person name="Tello M."/>
            <person name="Honda Y."/>
            <person name="Watanabe T."/>
            <person name="Watanabe T."/>
            <person name="Ryu J.S."/>
            <person name="Kubicek C.P."/>
            <person name="Schmoll M."/>
            <person name="Gaskell J."/>
            <person name="Hammel K.E."/>
            <person name="St John F.J."/>
            <person name="Vanden Wymelenberg A."/>
            <person name="Sabat G."/>
            <person name="Splinter BonDurant S."/>
            <person name="Syed K."/>
            <person name="Yadav J.S."/>
            <person name="Doddapaneni H."/>
            <person name="Subramanian V."/>
            <person name="Lavin J.L."/>
            <person name="Oguiza J.A."/>
            <person name="Perez G."/>
            <person name="Pisabarro A.G."/>
            <person name="Ramirez L."/>
            <person name="Santoyo F."/>
            <person name="Master E."/>
            <person name="Coutinho P.M."/>
            <person name="Henrissat B."/>
            <person name="Lombard V."/>
            <person name="Magnuson J.K."/>
            <person name="Kuees U."/>
            <person name="Hori C."/>
            <person name="Igarashi K."/>
            <person name="Samejima M."/>
            <person name="Held B.W."/>
            <person name="Barry K.W."/>
            <person name="LaButti K.M."/>
            <person name="Lapidus A."/>
            <person name="Lindquist E.A."/>
            <person name="Lucas S.M."/>
            <person name="Riley R."/>
            <person name="Salamov A.A."/>
            <person name="Hoffmeister D."/>
            <person name="Schwenk D."/>
            <person name="Hadar Y."/>
            <person name="Yarden O."/>
            <person name="de Vries R.P."/>
            <person name="Wiebenga A."/>
            <person name="Stenlid J."/>
            <person name="Eastwood D."/>
            <person name="Grigoriev I.V."/>
            <person name="Berka R.M."/>
            <person name="Blanchette R.A."/>
            <person name="Kersten P."/>
            <person name="Martinez A.T."/>
            <person name="Vicuna R."/>
            <person name="Cullen D."/>
        </authorList>
    </citation>
    <scope>NUCLEOTIDE SEQUENCE [LARGE SCALE GENOMIC DNA]</scope>
    <source>
        <strain evidence="4 5">B</strain>
    </source>
</reference>
<dbReference type="InterPro" id="IPR053183">
    <property type="entry name" value="ASL1"/>
</dbReference>
<dbReference type="OrthoDB" id="5959761at2759"/>
<evidence type="ECO:0000313" key="4">
    <source>
        <dbReference type="EMBL" id="EMD32449.1"/>
    </source>
</evidence>
<dbReference type="PANTHER" id="PTHR34154:SF10">
    <property type="entry name" value="ASL1-LIKE GLYCOSYL HYDROLASE CATALYTIC DOMAIN-CONTAINING PROTEIN"/>
    <property type="match status" value="1"/>
</dbReference>
<gene>
    <name evidence="4" type="ORF">CERSUDRAFT_118787</name>
</gene>
<dbReference type="InterPro" id="IPR024655">
    <property type="entry name" value="Asl1_glyco_hydro_catalytic"/>
</dbReference>
<keyword evidence="2" id="KW-0732">Signal</keyword>
<dbReference type="EMBL" id="KB445811">
    <property type="protein sequence ID" value="EMD32449.1"/>
    <property type="molecule type" value="Genomic_DNA"/>
</dbReference>
<sequence length="300" mass="31690">MKFTASLLALALLLAGSADAAHVQRKHGRRGPSQIYTPTPTPTPAPSSSAVPPPPSQSSAAAPAPSSTGTTIKRGLSFNDASLTSDFNSQQVSWAYNWAPSFEGNLPTGVEFFPMLWGADSQHTDGWSDTATAAIANGATYLLGFNEPDLSAQSNLTPEQAASAWMQFMQPFAGKAKLIAPAITNGGAPMGTAWLDSFIAACPDCTIDGYAIHIYDSATNVQYYQNYISDAVTKYGKEILVTEFGATGSASQQQEFLQQMVPFLDGLDGVSHYAWFMTAVGNLVNSDSSLSSLGETYVSS</sequence>
<dbReference type="AlphaFoldDB" id="M2PAD6"/>